<evidence type="ECO:0000256" key="3">
    <source>
        <dbReference type="ARBA" id="ARBA00022679"/>
    </source>
</evidence>
<keyword evidence="3" id="KW-0808">Transferase</keyword>
<evidence type="ECO:0000256" key="8">
    <source>
        <dbReference type="ARBA" id="ARBA00022842"/>
    </source>
</evidence>
<proteinExistence type="inferred from homology"/>
<accession>A0AAD5VE78</accession>
<evidence type="ECO:0000256" key="6">
    <source>
        <dbReference type="ARBA" id="ARBA00022741"/>
    </source>
</evidence>
<feature type="region of interest" description="Disordered" evidence="10">
    <location>
        <begin position="97"/>
        <end position="121"/>
    </location>
</feature>
<dbReference type="EMBL" id="JANIEX010001893">
    <property type="protein sequence ID" value="KAJ3553598.1"/>
    <property type="molecule type" value="Genomic_DNA"/>
</dbReference>
<evidence type="ECO:0000313" key="11">
    <source>
        <dbReference type="EMBL" id="KAJ3553598.1"/>
    </source>
</evidence>
<dbReference type="PANTHER" id="PTHR32057:SF14">
    <property type="entry name" value="PROTEIN ADENYLYLTRANSFERASE SELO, MITOCHONDRIAL"/>
    <property type="match status" value="1"/>
</dbReference>
<dbReference type="PANTHER" id="PTHR32057">
    <property type="entry name" value="PROTEIN ADENYLYLTRANSFERASE SELO, MITOCHONDRIAL"/>
    <property type="match status" value="1"/>
</dbReference>
<comment type="similarity">
    <text evidence="2">Belongs to the SELO family.</text>
</comment>
<dbReference type="GO" id="GO:0005524">
    <property type="term" value="F:ATP binding"/>
    <property type="evidence" value="ECO:0007669"/>
    <property type="project" value="UniProtKB-KW"/>
</dbReference>
<keyword evidence="7" id="KW-0067">ATP-binding</keyword>
<dbReference type="GO" id="GO:0070733">
    <property type="term" value="F:AMPylase activity"/>
    <property type="evidence" value="ECO:0007669"/>
    <property type="project" value="TreeGrafter"/>
</dbReference>
<dbReference type="Pfam" id="PF02696">
    <property type="entry name" value="SelO"/>
    <property type="match status" value="1"/>
</dbReference>
<dbReference type="Proteomes" id="UP001213000">
    <property type="component" value="Unassembled WGS sequence"/>
</dbReference>
<comment type="cofactor">
    <cofactor evidence="1">
        <name>Mg(2+)</name>
        <dbReference type="ChEBI" id="CHEBI:18420"/>
    </cofactor>
</comment>
<dbReference type="InterPro" id="IPR003846">
    <property type="entry name" value="SelO"/>
</dbReference>
<sequence length="707" mass="79660">MSSTAKYPISALPLPPISSLLTQKLTPDIHTPSVAKFREAQKLNPSIQRRARLLSPECHFSHVSPFPVSFPYDIKPPEDENPNDTDKGEFIERWLAERESTEPQPPPAQYPDAPLRKHYGKNRDQPLDLIGLSETGLMDCVPHLDVGDAFTLIGAPTLSDEFGDDGDGVESEREDVRASRKDLVDILSGHAMLMSDDFAPWSMRYSGHQFGSWAGQLGDGRAISVVVTPHPNGSDVYELQLKGGGRTPFSRSADGLAVLRSSIREYLCSEAMQALHIPTTRALSLISLPALPVAREKMETASIVTRVAPSFIRIGNFEALNGPTNMFFFGGGQQKSDYEALRILGEYVAKDVLKLELKEGEAWGEKLVLEVAERNAKMVAGWQAYGFMHGVINTDNVSILGLTIDYGPYAFMDVFDSFHICNHSDESGRYAYKYQPNMIVYALRALLNALAPVIGAEKTMYDGQAVPTNWTKDIASEQIESWSEKGKELRTEVERVVQQTCSTEYGRLLRNRLGFKKQDSKDQTVFFQPLLDMMESHKLDFHITFRNLVDFDPTWDMKGTEIDHYITRLLSATPDASSLKKEDAAEQWKNWLKIYAERIDAEISEGLWGDAEKAKEERQEKIRLVNPRFVLRQWVLEEVIQRVERDTNSGKRVLAKVMHMACNPYEAWGAEGDERAEAELEKEEREERRFCGIGEKKMLGFQCSCSS</sequence>
<protein>
    <recommendedName>
        <fullName evidence="9">Selenoprotein O</fullName>
    </recommendedName>
</protein>
<organism evidence="11 12">
    <name type="scientific">Leucocoprinus birnbaumii</name>
    <dbReference type="NCBI Taxonomy" id="56174"/>
    <lineage>
        <taxon>Eukaryota</taxon>
        <taxon>Fungi</taxon>
        <taxon>Dikarya</taxon>
        <taxon>Basidiomycota</taxon>
        <taxon>Agaricomycotina</taxon>
        <taxon>Agaricomycetes</taxon>
        <taxon>Agaricomycetidae</taxon>
        <taxon>Agaricales</taxon>
        <taxon>Agaricineae</taxon>
        <taxon>Agaricaceae</taxon>
        <taxon>Leucocoprinus</taxon>
    </lineage>
</organism>
<dbReference type="GO" id="GO:0046872">
    <property type="term" value="F:metal ion binding"/>
    <property type="evidence" value="ECO:0007669"/>
    <property type="project" value="UniProtKB-KW"/>
</dbReference>
<comment type="caution">
    <text evidence="11">The sequence shown here is derived from an EMBL/GenBank/DDBJ whole genome shotgun (WGS) entry which is preliminary data.</text>
</comment>
<evidence type="ECO:0000256" key="7">
    <source>
        <dbReference type="ARBA" id="ARBA00022840"/>
    </source>
</evidence>
<keyword evidence="12" id="KW-1185">Reference proteome</keyword>
<evidence type="ECO:0000256" key="1">
    <source>
        <dbReference type="ARBA" id="ARBA00001946"/>
    </source>
</evidence>
<gene>
    <name evidence="11" type="ORF">NP233_g12609</name>
</gene>
<keyword evidence="5" id="KW-0479">Metal-binding</keyword>
<reference evidence="11" key="1">
    <citation type="submission" date="2022-07" db="EMBL/GenBank/DDBJ databases">
        <title>Genome Sequence of Leucocoprinus birnbaumii.</title>
        <authorList>
            <person name="Buettner E."/>
        </authorList>
    </citation>
    <scope>NUCLEOTIDE SEQUENCE</scope>
    <source>
        <strain evidence="11">VT141</strain>
    </source>
</reference>
<keyword evidence="4" id="KW-0548">Nucleotidyltransferase</keyword>
<evidence type="ECO:0000256" key="2">
    <source>
        <dbReference type="ARBA" id="ARBA00009747"/>
    </source>
</evidence>
<evidence type="ECO:0000256" key="10">
    <source>
        <dbReference type="SAM" id="MobiDB-lite"/>
    </source>
</evidence>
<dbReference type="GO" id="GO:0005739">
    <property type="term" value="C:mitochondrion"/>
    <property type="evidence" value="ECO:0007669"/>
    <property type="project" value="TreeGrafter"/>
</dbReference>
<name>A0AAD5VE78_9AGAR</name>
<dbReference type="AlphaFoldDB" id="A0AAD5VE78"/>
<evidence type="ECO:0000256" key="9">
    <source>
        <dbReference type="ARBA" id="ARBA00031547"/>
    </source>
</evidence>
<evidence type="ECO:0000256" key="4">
    <source>
        <dbReference type="ARBA" id="ARBA00022695"/>
    </source>
</evidence>
<evidence type="ECO:0000256" key="5">
    <source>
        <dbReference type="ARBA" id="ARBA00022723"/>
    </source>
</evidence>
<keyword evidence="8" id="KW-0460">Magnesium</keyword>
<evidence type="ECO:0000313" key="12">
    <source>
        <dbReference type="Proteomes" id="UP001213000"/>
    </source>
</evidence>
<keyword evidence="6" id="KW-0547">Nucleotide-binding</keyword>